<protein>
    <recommendedName>
        <fullName evidence="4">Aminoglycoside phosphotransferase domain-containing protein</fullName>
    </recommendedName>
</protein>
<sequence>MSFQVPMSDVLRSAVGTPAEATVLESGPRSRVWRVDLRGGDRVVVKQIADVGETRTGPGPGPGAGSGSGTGSGSGARSAGDEDARYAREVAALRLAARAARPARAARGRPDGPGTEAPPASAAHTRPGAVRQGPAGHGEQFAVRTRGVHPGVVLDS</sequence>
<feature type="region of interest" description="Disordered" evidence="1">
    <location>
        <begin position="46"/>
        <end position="85"/>
    </location>
</feature>
<reference evidence="3" key="1">
    <citation type="journal article" date="2019" name="Int. J. Syst. Evol. Microbiol.">
        <title>The Global Catalogue of Microorganisms (GCM) 10K type strain sequencing project: providing services to taxonomists for standard genome sequencing and annotation.</title>
        <authorList>
            <consortium name="The Broad Institute Genomics Platform"/>
            <consortium name="The Broad Institute Genome Sequencing Center for Infectious Disease"/>
            <person name="Wu L."/>
            <person name="Ma J."/>
        </authorList>
    </citation>
    <scope>NUCLEOTIDE SEQUENCE [LARGE SCALE GENOMIC DNA]</scope>
    <source>
        <strain evidence="3">JCM 9088</strain>
    </source>
</reference>
<evidence type="ECO:0000313" key="2">
    <source>
        <dbReference type="EMBL" id="GAA2920291.1"/>
    </source>
</evidence>
<accession>A0ABP6J431</accession>
<name>A0ABP6J431_9ACTN</name>
<feature type="compositionally biased region" description="Gly residues" evidence="1">
    <location>
        <begin position="62"/>
        <end position="74"/>
    </location>
</feature>
<dbReference type="Proteomes" id="UP001500403">
    <property type="component" value="Unassembled WGS sequence"/>
</dbReference>
<evidence type="ECO:0008006" key="4">
    <source>
        <dbReference type="Google" id="ProtNLM"/>
    </source>
</evidence>
<gene>
    <name evidence="2" type="ORF">GCM10010446_00340</name>
</gene>
<keyword evidence="3" id="KW-1185">Reference proteome</keyword>
<feature type="region of interest" description="Disordered" evidence="1">
    <location>
        <begin position="97"/>
        <end position="156"/>
    </location>
</feature>
<dbReference type="RefSeq" id="WP_344488629.1">
    <property type="nucleotide sequence ID" value="NZ_BAAAUD010000001.1"/>
</dbReference>
<organism evidence="2 3">
    <name type="scientific">Streptomyces enissocaesilis</name>
    <dbReference type="NCBI Taxonomy" id="332589"/>
    <lineage>
        <taxon>Bacteria</taxon>
        <taxon>Bacillati</taxon>
        <taxon>Actinomycetota</taxon>
        <taxon>Actinomycetes</taxon>
        <taxon>Kitasatosporales</taxon>
        <taxon>Streptomycetaceae</taxon>
        <taxon>Streptomyces</taxon>
        <taxon>Streptomyces rochei group</taxon>
    </lineage>
</organism>
<comment type="caution">
    <text evidence="2">The sequence shown here is derived from an EMBL/GenBank/DDBJ whole genome shotgun (WGS) entry which is preliminary data.</text>
</comment>
<evidence type="ECO:0000313" key="3">
    <source>
        <dbReference type="Proteomes" id="UP001500403"/>
    </source>
</evidence>
<evidence type="ECO:0000256" key="1">
    <source>
        <dbReference type="SAM" id="MobiDB-lite"/>
    </source>
</evidence>
<dbReference type="EMBL" id="BAAAUD010000001">
    <property type="protein sequence ID" value="GAA2920291.1"/>
    <property type="molecule type" value="Genomic_DNA"/>
</dbReference>
<proteinExistence type="predicted"/>